<dbReference type="AlphaFoldDB" id="A0AAX0QWB2"/>
<dbReference type="EMBL" id="MWUR01000002">
    <property type="protein sequence ID" value="PCF52130.1"/>
    <property type="molecule type" value="Genomic_DNA"/>
</dbReference>
<protein>
    <submittedName>
        <fullName evidence="1">Uncharacterized protein</fullName>
    </submittedName>
</protein>
<dbReference type="EMBL" id="NIPK01000005">
    <property type="protein sequence ID" value="RIZ54864.1"/>
    <property type="molecule type" value="Genomic_DNA"/>
</dbReference>
<evidence type="ECO:0000313" key="3">
    <source>
        <dbReference type="Proteomes" id="UP000217473"/>
    </source>
</evidence>
<dbReference type="Proteomes" id="UP000217473">
    <property type="component" value="Unassembled WGS sequence"/>
</dbReference>
<name>A0AAX0QWB2_9STAP</name>
<gene>
    <name evidence="1" type="ORF">B5C07_01435</name>
    <name evidence="2" type="ORF">CDL68_03905</name>
</gene>
<keyword evidence="4" id="KW-1185">Reference proteome</keyword>
<evidence type="ECO:0000313" key="4">
    <source>
        <dbReference type="Proteomes" id="UP000266198"/>
    </source>
</evidence>
<evidence type="ECO:0000313" key="2">
    <source>
        <dbReference type="EMBL" id="RIZ54864.1"/>
    </source>
</evidence>
<organism evidence="1 3">
    <name type="scientific">Staphylococcus delphini</name>
    <dbReference type="NCBI Taxonomy" id="53344"/>
    <lineage>
        <taxon>Bacteria</taxon>
        <taxon>Bacillati</taxon>
        <taxon>Bacillota</taxon>
        <taxon>Bacilli</taxon>
        <taxon>Bacillales</taxon>
        <taxon>Staphylococcaceae</taxon>
        <taxon>Staphylococcus</taxon>
        <taxon>Staphylococcus intermedius group</taxon>
    </lineage>
</organism>
<sequence length="59" mass="6765">MIFTSGFLKKQSLKIRETLVTLGVAPFLRFIKIMCTFCEMSQCLLINEEKGGDNKIYIC</sequence>
<proteinExistence type="predicted"/>
<evidence type="ECO:0000313" key="1">
    <source>
        <dbReference type="EMBL" id="PCF52130.1"/>
    </source>
</evidence>
<comment type="caution">
    <text evidence="1">The sequence shown here is derived from an EMBL/GenBank/DDBJ whole genome shotgun (WGS) entry which is preliminary data.</text>
</comment>
<dbReference type="Proteomes" id="UP000266198">
    <property type="component" value="Unassembled WGS sequence"/>
</dbReference>
<reference evidence="2 4" key="2">
    <citation type="submission" date="2017-06" db="EMBL/GenBank/DDBJ databases">
        <title>Identification of a new gene, sdsY, involved in staphylococcal internalization in non-professional phagocytic cells (NPPCs).</title>
        <authorList>
            <person name="Maali Y."/>
            <person name="Martins-Simoes P."/>
            <person name="Trouillet-Assant S."/>
            <person name="Laurent F."/>
            <person name="Diot A."/>
            <person name="Verhoeven P."/>
            <person name="Bouvard D."/>
            <person name="Vandenesch F."/>
            <person name="Bes M."/>
        </authorList>
    </citation>
    <scope>NUCLEOTIDE SEQUENCE [LARGE SCALE GENOMIC DNA]</scope>
    <source>
        <strain evidence="2 4">Heidy</strain>
    </source>
</reference>
<reference evidence="1 3" key="1">
    <citation type="journal article" date="2017" name="PLoS ONE">
        <title>Development of a real-time PCR for detection of Staphylococcus pseudintermedius using a novel automated comparison of whole-genome sequences.</title>
        <authorList>
            <person name="Verstappen K.M."/>
            <person name="Huijbregts L."/>
            <person name="Spaninks M."/>
            <person name="Wagenaar J.A."/>
            <person name="Fluit A.C."/>
            <person name="Duim B."/>
        </authorList>
    </citation>
    <scope>NUCLEOTIDE SEQUENCE [LARGE SCALE GENOMIC DNA]</scope>
    <source>
        <strain evidence="1 3">15S02591-1</strain>
    </source>
</reference>
<accession>A0AAX0QWB2</accession>